<dbReference type="KEGG" id="nvr:FEJ81_16595"/>
<proteinExistence type="predicted"/>
<evidence type="ECO:0000313" key="1">
    <source>
        <dbReference type="EMBL" id="QCS43885.1"/>
    </source>
</evidence>
<dbReference type="GeneID" id="40266926"/>
<dbReference type="Proteomes" id="UP000302218">
    <property type="component" value="Chromosome"/>
</dbReference>
<dbReference type="EMBL" id="CP040330">
    <property type="protein sequence ID" value="QCS43885.1"/>
    <property type="molecule type" value="Genomic_DNA"/>
</dbReference>
<name>A0A4P8WKR4_9EURY</name>
<protein>
    <submittedName>
        <fullName evidence="1">Uncharacterized protein</fullName>
    </submittedName>
</protein>
<organism evidence="1 2">
    <name type="scientific">Natrinema versiforme</name>
    <dbReference type="NCBI Taxonomy" id="88724"/>
    <lineage>
        <taxon>Archaea</taxon>
        <taxon>Methanobacteriati</taxon>
        <taxon>Methanobacteriota</taxon>
        <taxon>Stenosarchaea group</taxon>
        <taxon>Halobacteria</taxon>
        <taxon>Halobacteriales</taxon>
        <taxon>Natrialbaceae</taxon>
        <taxon>Natrinema</taxon>
    </lineage>
</organism>
<sequence>MGKANTNPMTCSIDSKTIAPNTRLYPHQIEEWECLFSARSGGTNVHTLWETDGERYVHTKHDTDTRVRVNDNYVCSYEIIQVGNFIKTTLLPEEVDDKTNGEAGFLKGQYNFYNATWRGRTISVSTNLDYYKKNFTECEFEQIRDTGLHDVTFDIQLISGGRV</sequence>
<dbReference type="AlphaFoldDB" id="A0A4P8WKR4"/>
<evidence type="ECO:0000313" key="2">
    <source>
        <dbReference type="Proteomes" id="UP000302218"/>
    </source>
</evidence>
<reference evidence="2" key="1">
    <citation type="submission" date="2019-05" db="EMBL/GenBank/DDBJ databases">
        <title>Genome sequence and methylation pattern of the halophilic Archaeon Natrinema versiforme BOL5-4.</title>
        <authorList>
            <person name="DasSarma P."/>
            <person name="Anton B.P."/>
            <person name="DasSarma S.L."/>
            <person name="Martinez F.L."/>
            <person name="Guzman D."/>
            <person name="Roberts R.J."/>
            <person name="DasSarma S."/>
        </authorList>
    </citation>
    <scope>NUCLEOTIDE SEQUENCE [LARGE SCALE GENOMIC DNA]</scope>
    <source>
        <strain evidence="2">BOL5-4</strain>
    </source>
</reference>
<gene>
    <name evidence="1" type="ORF">FEJ81_16595</name>
</gene>
<accession>A0A4P8WKR4</accession>
<dbReference type="RefSeq" id="WP_138246335.1">
    <property type="nucleotide sequence ID" value="NZ_CP040330.1"/>
</dbReference>